<dbReference type="Gene3D" id="1.25.40.10">
    <property type="entry name" value="Tetratricopeptide repeat domain"/>
    <property type="match status" value="1"/>
</dbReference>
<dbReference type="InterPro" id="IPR043128">
    <property type="entry name" value="Rev_trsase/Diguanyl_cyclase"/>
</dbReference>
<dbReference type="SMART" id="SM00028">
    <property type="entry name" value="TPR"/>
    <property type="match status" value="3"/>
</dbReference>
<evidence type="ECO:0000259" key="6">
    <source>
        <dbReference type="PROSITE" id="PS51194"/>
    </source>
</evidence>
<dbReference type="CDD" id="cd18787">
    <property type="entry name" value="SF2_C_DEAD"/>
    <property type="match status" value="1"/>
</dbReference>
<evidence type="ECO:0000313" key="7">
    <source>
        <dbReference type="EMBL" id="KRX16693.1"/>
    </source>
</evidence>
<dbReference type="STRING" id="6336.A0A0V0RR42"/>
<keyword evidence="1" id="KW-0547">Nucleotide-binding</keyword>
<dbReference type="OrthoDB" id="5920040at2759"/>
<dbReference type="CDD" id="cd01644">
    <property type="entry name" value="RT_pepA17"/>
    <property type="match status" value="1"/>
</dbReference>
<dbReference type="Gene3D" id="3.30.70.270">
    <property type="match status" value="1"/>
</dbReference>
<accession>A0A0V0RR42</accession>
<dbReference type="Gene3D" id="3.30.420.10">
    <property type="entry name" value="Ribonuclease H-like superfamily/Ribonuclease H"/>
    <property type="match status" value="1"/>
</dbReference>
<feature type="domain" description="Helicase ATP-binding" evidence="5">
    <location>
        <begin position="83"/>
        <end position="311"/>
    </location>
</feature>
<keyword evidence="8" id="KW-1185">Reference proteome</keyword>
<dbReference type="InterPro" id="IPR005312">
    <property type="entry name" value="DUF1759"/>
</dbReference>
<dbReference type="Pfam" id="PF18701">
    <property type="entry name" value="DUF5641"/>
    <property type="match status" value="1"/>
</dbReference>
<dbReference type="SMART" id="SM00490">
    <property type="entry name" value="HELICc"/>
    <property type="match status" value="1"/>
</dbReference>
<dbReference type="InterPro" id="IPR027417">
    <property type="entry name" value="P-loop_NTPase"/>
</dbReference>
<dbReference type="GO" id="GO:0005763">
    <property type="term" value="C:mitochondrial small ribosomal subunit"/>
    <property type="evidence" value="ECO:0007669"/>
    <property type="project" value="InterPro"/>
</dbReference>
<dbReference type="Gene3D" id="3.40.50.300">
    <property type="entry name" value="P-loop containing nucleotide triphosphate hydrolases"/>
    <property type="match status" value="2"/>
</dbReference>
<dbReference type="Gene3D" id="1.10.340.70">
    <property type="match status" value="1"/>
</dbReference>
<keyword evidence="3" id="KW-0175">Coiled coil</keyword>
<keyword evidence="2" id="KW-0067">ATP-binding</keyword>
<dbReference type="SUPFAM" id="SSF52540">
    <property type="entry name" value="P-loop containing nucleoside triphosphate hydrolases"/>
    <property type="match status" value="2"/>
</dbReference>
<dbReference type="Pfam" id="PF00078">
    <property type="entry name" value="RVT_1"/>
    <property type="match status" value="1"/>
</dbReference>
<dbReference type="Pfam" id="PF00270">
    <property type="entry name" value="DEAD"/>
    <property type="match status" value="1"/>
</dbReference>
<dbReference type="InterPro" id="IPR011990">
    <property type="entry name" value="TPR-like_helical_dom_sf"/>
</dbReference>
<organism evidence="7 8">
    <name type="scientific">Trichinella nelsoni</name>
    <dbReference type="NCBI Taxonomy" id="6336"/>
    <lineage>
        <taxon>Eukaryota</taxon>
        <taxon>Metazoa</taxon>
        <taxon>Ecdysozoa</taxon>
        <taxon>Nematoda</taxon>
        <taxon>Enoplea</taxon>
        <taxon>Dorylaimia</taxon>
        <taxon>Trichinellida</taxon>
        <taxon>Trichinellidae</taxon>
        <taxon>Trichinella</taxon>
    </lineage>
</organism>
<feature type="domain" description="Helicase C-terminal" evidence="6">
    <location>
        <begin position="338"/>
        <end position="501"/>
    </location>
</feature>
<dbReference type="PROSITE" id="PS50994">
    <property type="entry name" value="INTEGRASE"/>
    <property type="match status" value="1"/>
</dbReference>
<dbReference type="InterPro" id="IPR000477">
    <property type="entry name" value="RT_dom"/>
</dbReference>
<feature type="coiled-coil region" evidence="3">
    <location>
        <begin position="1329"/>
        <end position="1356"/>
    </location>
</feature>
<dbReference type="SUPFAM" id="SSF53098">
    <property type="entry name" value="Ribonuclease H-like"/>
    <property type="match status" value="1"/>
</dbReference>
<comment type="caution">
    <text evidence="7">The sequence shown here is derived from an EMBL/GenBank/DDBJ whole genome shotgun (WGS) entry which is preliminary data.</text>
</comment>
<keyword evidence="7" id="KW-0347">Helicase</keyword>
<dbReference type="InterPro" id="IPR001650">
    <property type="entry name" value="Helicase_C-like"/>
</dbReference>
<dbReference type="InterPro" id="IPR011545">
    <property type="entry name" value="DEAD/DEAH_box_helicase_dom"/>
</dbReference>
<dbReference type="GO" id="GO:0005524">
    <property type="term" value="F:ATP binding"/>
    <property type="evidence" value="ECO:0007669"/>
    <property type="project" value="UniProtKB-KW"/>
</dbReference>
<dbReference type="SUPFAM" id="SSF48452">
    <property type="entry name" value="TPR-like"/>
    <property type="match status" value="1"/>
</dbReference>
<dbReference type="PANTHER" id="PTHR47331:SF1">
    <property type="entry name" value="GAG-LIKE PROTEIN"/>
    <property type="match status" value="1"/>
</dbReference>
<dbReference type="InterPro" id="IPR043502">
    <property type="entry name" value="DNA/RNA_pol_sf"/>
</dbReference>
<evidence type="ECO:0000256" key="1">
    <source>
        <dbReference type="ARBA" id="ARBA00022741"/>
    </source>
</evidence>
<dbReference type="InterPro" id="IPR040676">
    <property type="entry name" value="DUF5641"/>
</dbReference>
<dbReference type="PROSITE" id="PS51194">
    <property type="entry name" value="HELICASE_CTER"/>
    <property type="match status" value="1"/>
</dbReference>
<dbReference type="Pfam" id="PF03564">
    <property type="entry name" value="DUF1759"/>
    <property type="match status" value="1"/>
</dbReference>
<proteinExistence type="predicted"/>
<name>A0A0V0RR42_9BILA</name>
<dbReference type="GO" id="GO:0003676">
    <property type="term" value="F:nucleic acid binding"/>
    <property type="evidence" value="ECO:0007669"/>
    <property type="project" value="InterPro"/>
</dbReference>
<dbReference type="Gene3D" id="3.10.10.10">
    <property type="entry name" value="HIV Type 1 Reverse Transcriptase, subunit A, domain 1"/>
    <property type="match status" value="1"/>
</dbReference>
<evidence type="ECO:0000259" key="5">
    <source>
        <dbReference type="PROSITE" id="PS51192"/>
    </source>
</evidence>
<dbReference type="Pfam" id="PF00271">
    <property type="entry name" value="Helicase_C"/>
    <property type="match status" value="1"/>
</dbReference>
<dbReference type="InterPro" id="IPR041588">
    <property type="entry name" value="Integrase_H2C2"/>
</dbReference>
<evidence type="ECO:0000313" key="8">
    <source>
        <dbReference type="Proteomes" id="UP000054630"/>
    </source>
</evidence>
<feature type="domain" description="Integrase catalytic" evidence="4">
    <location>
        <begin position="2067"/>
        <end position="2253"/>
    </location>
</feature>
<dbReference type="InterPro" id="IPR026140">
    <property type="entry name" value="Ribosomal_mS26"/>
</dbReference>
<dbReference type="SMART" id="SM00487">
    <property type="entry name" value="DEXDc"/>
    <property type="match status" value="1"/>
</dbReference>
<dbReference type="InterPro" id="IPR001584">
    <property type="entry name" value="Integrase_cat-core"/>
</dbReference>
<dbReference type="EMBL" id="JYDL01000102">
    <property type="protein sequence ID" value="KRX16693.1"/>
    <property type="molecule type" value="Genomic_DNA"/>
</dbReference>
<dbReference type="SUPFAM" id="SSF56672">
    <property type="entry name" value="DNA/RNA polymerases"/>
    <property type="match status" value="1"/>
</dbReference>
<dbReference type="Pfam" id="PF14943">
    <property type="entry name" value="MRP-S26"/>
    <property type="match status" value="1"/>
</dbReference>
<dbReference type="Proteomes" id="UP000054630">
    <property type="component" value="Unassembled WGS sequence"/>
</dbReference>
<keyword evidence="7" id="KW-0378">Hydrolase</keyword>
<dbReference type="GO" id="GO:0004386">
    <property type="term" value="F:helicase activity"/>
    <property type="evidence" value="ECO:0007669"/>
    <property type="project" value="UniProtKB-KW"/>
</dbReference>
<sequence length="2899" mass="336979">MEMEFTFLESHQQKAQPGDPSTVLPEWIRSAEIVSRNIVDDQIPLDKINEEIPQFLKDALLDNGMKTLFPIQGAVLPFFINCTWSVEPPPDICISSPTGSGKTLCYVLPIIYALRDRPMPRIRALVIVPTAELVDQVYQVFSQFAKYAKLKVVSISGEKSLKRDYNKIYETTPGGLCATCDVLISTPGRLLEHLFGPHRSSFNLQYLRFLSIEETIYCCNDDSTTCCDAMALDRNFEFYNLTSDKHFPATTRMISSRCDYYVKRIPLNSRIRLKDYLRPHYVPLQKILLSATLAQSSEILSRIQLFRPVMYKSENSDTVQQYTLNENIPTNEIVFPKNLEEYFVECDLQVKPLIVCSLLKQFDCMQILCFTETRRHSHRLAVLLQLMKFNDVAEISKDISLGQRRRTLTAFAAGKIKIIICSHLLSRGISFPAVGLVICYDPPKNFQSYAHVAGRTARAGKSGKIITLFTTDEVDRCSKIDCYSTYFSRLQRYSVDEQYVEKLKQDYAAKLSMLESKVKQDELDETKTKKKHCQTCDCYCRYSYRVRKRRSPREDGSCLIPVYSVDTVWENRNHKNLIRLIRSVSVERKRLIFNTDVEVVLKIAALILDDQKNLTTDYSNRLNSILHFGATSREPDRVLQDDQLEDFQPVTEQFTIAQNEGRSDQEHRCAENIEIEKIEAMVAEMDRIYSLAEDLQWSYEELLNEDDLATKVHEWNAFHYAVVDTRATFHVYKEKIMKSSKTETAERKAAFEEGKEPCNLRIPKWQLTPFDGDIMQFGAFWDQFQASVHSRSDLNDIEKFICLRSNLKGPALDVISGFSITATNYPEAVKTLRERFDRADLIIQHHIIQLAEIKKMTEPSPTGLRKLYDKLMLHFRALRAMGKDPINGQLTTDEIFLALTQRAMPSELNKKWEEFIESNTSTPANLESFLEFVRKQIDIEEKVTFTKGTKFTSVEKCPTALHENRSKGRPGKYTTAALQIRTQERSRCLLCQKFHDISVCTQFLASDVDERWRIAKRLGLCHSCLKKGHRKIECGVARKTATGETSIHDLLNRKDAGDKKIDDKPEENITKVCLKMNVDRKDGSSSYSNGSLQIARAVICAENGIKRTVNCILDSGAQRSFVKREVVESLGLNGPKEHITISGFNQRNEHRKLMRVELRLKGVDNDNFCVINALCVSHLCGKVPPNPPMEEHEHLKDLKLADQFPRGEVEIDLLIGIDHYYDIVLNEIKRVDTSKPTAVKTIFGWVVCGKNISQNRTHLLHCKVNEECKCECDIIKKFWELEALGTELRNEFEVNDVLERFKNEVRFDGERYVVKLPWKSPEVQVPNNYELAERRLQQLEKRLSNNNERAKEYDEVIKNYMDRGWIEETDESDGIPGKTWYLPHHAVYRDDKTTTRCRIVFDASAKYQGTSLNDFLEPGPPLQNQILDILIRFRRFKIGVQADISKMFLQIRLDPEDKDVSRFLWRNMKDGKKPRIFRFNRVTFGLNCAPFLAMAVLHHHAELNQAEYEEAAENVKRNMYVDDIVLSCEKEEDAIRRIKELRKLMEIGGFDLTKWSSNIPTIMNELPSEKIEEHKQVTTLGMSWNCKNDELSYNISMEIDEKKEYTKREVLSTASRIYDPLGYLTPFIIRAKTLIQELWQRGLHWEDPLPDDLKTTWTRWITEWKEIENVRIPRCLIEIPMKNIIRLELHGFSDASERAYGGAVYIKMTDIEGRGVIKLIVAKSKVTPLKSVTLPRLELVAALVTAKLISHVKQVIDLNIDRVCCWSDSQITLCWIRNVARTWKPFVKNRVESIHELVKPEDWRYCPTKDNPADVITRGTTLRKLQDNHLWWNGPKWLHDESQWPKERLQRTVTKEIQNIIEEERRPTVIMLNVNVTIPPIFEFEKFGNFEKMLRLTAYCNRFVSNCKTLPERRRLRELTSEEMITAEKYWLKIVQRNEFHDEIQILQKGRPLPKENRLKTLDPFLDEDGLLRVGGRLRLSDLDYEMKYPIILPKKHHVVNLIIDRAHSNTLHAGNSQTLTTLRQNFWILNGRAAVKRVLRNCVICKKQETRPFEQKMADLPKMRTSETFPFENTGLDFIGPLHVDREDGCTKVYICLFTCMVTRSIHLELLSDLSAERFIQALNRFGARRGYPRIIQSDNFSTFKMADRQLKNLFSKPSLDKVQRTMSRHRIEWKFITERAPWNGGYWERLVRSVKNTLKKILGKTTLDEEELTTVLCEIEAKINARPLTFVGDDVKDADALTPFHFLIGRSFVDLPMMSTPTVEEDELPLNRKWRKRQQIILHFWKRWRNEYVTTFVSRSKWMTKRQEPKEGDIVLVKEDNTKRENWPIGRITSVLPGSDGLSRTVEVKTAKGTFTRPVARLYLLEPANTRSPREDGSCLIPVYSVDTVWENRNHKNLIRLIRSVSVERKRLIFNTDVEKELFYSKPPILPPAKSKRYRVVHVPWQDPEDVKEMLWRRHIYMNALKSVRRYYRDRLSGSMLKSDDENFVTGIKNEFRQLLLKNDELNKLQQEKREKEFQAEKEKLKEEIIQLVEQHLNESEEKHAVREQEVLEMIENSKHFVTYENLDKKIEEALESPTDFNYALDLNGNMFKGKPLEKYNKQNLLLIKPVSQETEPLIYSGNVQENSAVVAVKYLKCFEVIVLYDNISLQMENVENIGESKLDAWLKLQNKSAENESSIKCLKELCNDVIDKMEENVNSAVEFLKMEETNMDEKTKLKRQEEAIQMKIDGNAAFRDGDFSGALRHYTDALRICPTSFASTRSVLFGNRAACYMKMEKYDEAIKECNWSVECDSNYVKVLRRRASLYEMQESTLEKALDDYKRLYQIDPTDSEVARSVTRLSRAVDARNAKMKAQAFDTMKELGNVLLQPFGLSTDDFQCTKRPDGSVNIEMKNRHR</sequence>
<evidence type="ECO:0000256" key="3">
    <source>
        <dbReference type="SAM" id="Coils"/>
    </source>
</evidence>
<dbReference type="InterPro" id="IPR036397">
    <property type="entry name" value="RNaseH_sf"/>
</dbReference>
<protein>
    <submittedName>
        <fullName evidence="7">ATP-dependent RNA helicase DDX51</fullName>
    </submittedName>
</protein>
<evidence type="ECO:0000256" key="2">
    <source>
        <dbReference type="ARBA" id="ARBA00022840"/>
    </source>
</evidence>
<dbReference type="Pfam" id="PF17921">
    <property type="entry name" value="Integrase_H2C2"/>
    <property type="match status" value="1"/>
</dbReference>
<dbReference type="PROSITE" id="PS51192">
    <property type="entry name" value="HELICASE_ATP_BIND_1"/>
    <property type="match status" value="1"/>
</dbReference>
<dbReference type="PANTHER" id="PTHR47331">
    <property type="entry name" value="PHD-TYPE DOMAIN-CONTAINING PROTEIN"/>
    <property type="match status" value="1"/>
</dbReference>
<dbReference type="GO" id="GO:0042575">
    <property type="term" value="C:DNA polymerase complex"/>
    <property type="evidence" value="ECO:0007669"/>
    <property type="project" value="UniProtKB-ARBA"/>
</dbReference>
<evidence type="ECO:0000259" key="4">
    <source>
        <dbReference type="PROSITE" id="PS50994"/>
    </source>
</evidence>
<dbReference type="InterPro" id="IPR019734">
    <property type="entry name" value="TPR_rpt"/>
</dbReference>
<dbReference type="InterPro" id="IPR008042">
    <property type="entry name" value="Retrotrans_Pao"/>
</dbReference>
<reference evidence="7 8" key="1">
    <citation type="submission" date="2015-01" db="EMBL/GenBank/DDBJ databases">
        <title>Evolution of Trichinella species and genotypes.</title>
        <authorList>
            <person name="Korhonen P.K."/>
            <person name="Edoardo P."/>
            <person name="Giuseppe L.R."/>
            <person name="Gasser R.B."/>
        </authorList>
    </citation>
    <scope>NUCLEOTIDE SEQUENCE [LARGE SCALE GENOMIC DNA]</scope>
    <source>
        <strain evidence="7">ISS37</strain>
    </source>
</reference>
<dbReference type="InterPro" id="IPR012337">
    <property type="entry name" value="RNaseH-like_sf"/>
</dbReference>
<dbReference type="Pfam" id="PF05380">
    <property type="entry name" value="Peptidase_A17"/>
    <property type="match status" value="1"/>
</dbReference>
<dbReference type="InterPro" id="IPR014001">
    <property type="entry name" value="Helicase_ATP-bd"/>
</dbReference>
<dbReference type="GO" id="GO:0015074">
    <property type="term" value="P:DNA integration"/>
    <property type="evidence" value="ECO:0007669"/>
    <property type="project" value="InterPro"/>
</dbReference>
<gene>
    <name evidence="7" type="primary">ddx51</name>
    <name evidence="7" type="ORF">T07_14380</name>
</gene>
<feature type="coiled-coil region" evidence="3">
    <location>
        <begin position="2494"/>
        <end position="2544"/>
    </location>
</feature>